<evidence type="ECO:0000313" key="1">
    <source>
        <dbReference type="EMBL" id="WQH17148.1"/>
    </source>
</evidence>
<dbReference type="Gene3D" id="3.40.50.720">
    <property type="entry name" value="NAD(P)-binding Rossmann-like Domain"/>
    <property type="match status" value="1"/>
</dbReference>
<dbReference type="Proteomes" id="UP001327459">
    <property type="component" value="Chromosome"/>
</dbReference>
<keyword evidence="2" id="KW-1185">Reference proteome</keyword>
<dbReference type="PROSITE" id="PS00726">
    <property type="entry name" value="AP_NUCLEASE_F1_1"/>
    <property type="match status" value="1"/>
</dbReference>
<dbReference type="SUPFAM" id="SSF51735">
    <property type="entry name" value="NAD(P)-binding Rossmann-fold domains"/>
    <property type="match status" value="1"/>
</dbReference>
<organism evidence="1 2">
    <name type="scientific">Guyparkeria halophila</name>
    <dbReference type="NCBI Taxonomy" id="47960"/>
    <lineage>
        <taxon>Bacteria</taxon>
        <taxon>Pseudomonadati</taxon>
        <taxon>Pseudomonadota</taxon>
        <taxon>Gammaproteobacteria</taxon>
        <taxon>Chromatiales</taxon>
        <taxon>Thioalkalibacteraceae</taxon>
        <taxon>Guyparkeria</taxon>
    </lineage>
</organism>
<evidence type="ECO:0008006" key="3">
    <source>
        <dbReference type="Google" id="ProtNLM"/>
    </source>
</evidence>
<gene>
    <name evidence="1" type="ORF">SR882_04385</name>
</gene>
<protein>
    <recommendedName>
        <fullName evidence="3">Ketopantoate reductase</fullName>
    </recommendedName>
</protein>
<dbReference type="InterPro" id="IPR020847">
    <property type="entry name" value="AP_endonuclease_F1_BS"/>
</dbReference>
<evidence type="ECO:0000313" key="2">
    <source>
        <dbReference type="Proteomes" id="UP001327459"/>
    </source>
</evidence>
<dbReference type="InterPro" id="IPR036291">
    <property type="entry name" value="NAD(P)-bd_dom_sf"/>
</dbReference>
<sequence length="262" mass="28533">MTQPFATEWGLIGAGEIGGVLAHGLLKTGHPVFPIGRDTDIESALSSRPFLDGLLVAVGEKDLDSVLERIPTAWYDRLVLIQNELLPNDWRKYGIETPTVASIWFEKKPGKPVKPLISSPAHGPKADALVAAMQSLDIPAHRVTDSDAMLEELVIKNVYILTTNIAGLETGGDVEDLWSNHQQLARDIAADVIALQEAKVGKAFDHQRLIEGMVRGFDGDPKHQCMGRSAPQRLTRALTLADKLGIKMPAIGRVASRQTAQR</sequence>
<accession>A0ABZ0YZI8</accession>
<proteinExistence type="predicted"/>
<dbReference type="EMBL" id="CP140153">
    <property type="protein sequence ID" value="WQH17148.1"/>
    <property type="molecule type" value="Genomic_DNA"/>
</dbReference>
<name>A0ABZ0YZI8_9GAMM</name>
<reference evidence="1 2" key="1">
    <citation type="submission" date="2023-11" db="EMBL/GenBank/DDBJ databases">
        <title>MicrobeMod: A computational toolkit for identifying prokaryotic methylation and restriction-modification with nanopore sequencing.</title>
        <authorList>
            <person name="Crits-Christoph A."/>
            <person name="Kang S.C."/>
            <person name="Lee H."/>
            <person name="Ostrov N."/>
        </authorList>
    </citation>
    <scope>NUCLEOTIDE SEQUENCE [LARGE SCALE GENOMIC DNA]</scope>
    <source>
        <strain evidence="1 2">ATCC 49870</strain>
    </source>
</reference>
<dbReference type="RefSeq" id="WP_322522128.1">
    <property type="nucleotide sequence ID" value="NZ_CP140153.1"/>
</dbReference>